<dbReference type="AlphaFoldDB" id="A0A1B6KTY7"/>
<evidence type="ECO:0000313" key="2">
    <source>
        <dbReference type="EMBL" id="JAT14915.1"/>
    </source>
</evidence>
<evidence type="ECO:0000256" key="1">
    <source>
        <dbReference type="SAM" id="SignalP"/>
    </source>
</evidence>
<gene>
    <name evidence="2" type="ORF">g.366</name>
</gene>
<organism evidence="2">
    <name type="scientific">Graphocephala atropunctata</name>
    <dbReference type="NCBI Taxonomy" id="36148"/>
    <lineage>
        <taxon>Eukaryota</taxon>
        <taxon>Metazoa</taxon>
        <taxon>Ecdysozoa</taxon>
        <taxon>Arthropoda</taxon>
        <taxon>Hexapoda</taxon>
        <taxon>Insecta</taxon>
        <taxon>Pterygota</taxon>
        <taxon>Neoptera</taxon>
        <taxon>Paraneoptera</taxon>
        <taxon>Hemiptera</taxon>
        <taxon>Auchenorrhyncha</taxon>
        <taxon>Membracoidea</taxon>
        <taxon>Cicadellidae</taxon>
        <taxon>Cicadellinae</taxon>
        <taxon>Cicadellini</taxon>
        <taxon>Graphocephala</taxon>
    </lineage>
</organism>
<accession>A0A1B6KTY7</accession>
<evidence type="ECO:0008006" key="3">
    <source>
        <dbReference type="Google" id="ProtNLM"/>
    </source>
</evidence>
<reference evidence="2" key="1">
    <citation type="submission" date="2015-11" db="EMBL/GenBank/DDBJ databases">
        <title>De novo transcriptome assembly of four potential Pierce s Disease insect vectors from Arizona vineyards.</title>
        <authorList>
            <person name="Tassone E.E."/>
        </authorList>
    </citation>
    <scope>NUCLEOTIDE SEQUENCE</scope>
</reference>
<feature type="signal peptide" evidence="1">
    <location>
        <begin position="1"/>
        <end position="19"/>
    </location>
</feature>
<protein>
    <recommendedName>
        <fullName evidence="3">MD-2-related lipid-recognition domain-containing protein</fullName>
    </recommendedName>
</protein>
<sequence>MALLLAFLLISSLISTAFACNGYEIQNLKIKTCEGKDDVFGYEDFNAQLNDECKVVPTGCLVIKKDITWGNGTYLVEKKVNMGMPMKFTGKKDICSVLEDSKGSPEVTMIFKLINLQQNCPLTKGKICGNGNVSVQKYKDQLKMAEGNFVGTIKGTSNAGDVCIHIELSIVKKGGGPSIPGMG</sequence>
<feature type="chain" id="PRO_5008586916" description="MD-2-related lipid-recognition domain-containing protein" evidence="1">
    <location>
        <begin position="20"/>
        <end position="183"/>
    </location>
</feature>
<name>A0A1B6KTY7_9HEMI</name>
<keyword evidence="1" id="KW-0732">Signal</keyword>
<proteinExistence type="predicted"/>
<dbReference type="EMBL" id="GEBQ01025062">
    <property type="protein sequence ID" value="JAT14915.1"/>
    <property type="molecule type" value="Transcribed_RNA"/>
</dbReference>